<name>A0A1Y2F7W8_PROLT</name>
<dbReference type="EMBL" id="MCFI01000014">
    <property type="protein sequence ID" value="ORY80010.1"/>
    <property type="molecule type" value="Genomic_DNA"/>
</dbReference>
<gene>
    <name evidence="8" type="ORF">BCR37DRAFT_381455</name>
</gene>
<dbReference type="GO" id="GO:0005856">
    <property type="term" value="C:cytoskeleton"/>
    <property type="evidence" value="ECO:0007669"/>
    <property type="project" value="UniProtKB-SubCell"/>
</dbReference>
<comment type="function">
    <text evidence="6">Binds to actin and affects the structure of the cytoskeleton. At high concentrations, profilin prevents the polymerization of actin, whereas it enhances it at low concentrations.</text>
</comment>
<evidence type="ECO:0000256" key="4">
    <source>
        <dbReference type="ARBA" id="ARBA00023203"/>
    </source>
</evidence>
<keyword evidence="4 7" id="KW-0009">Actin-binding</keyword>
<evidence type="ECO:0000256" key="1">
    <source>
        <dbReference type="ARBA" id="ARBA00004245"/>
    </source>
</evidence>
<protein>
    <recommendedName>
        <fullName evidence="7">Profilin</fullName>
    </recommendedName>
</protein>
<accession>A0A1Y2F7W8</accession>
<evidence type="ECO:0000256" key="6">
    <source>
        <dbReference type="RuleBase" id="RU003908"/>
    </source>
</evidence>
<dbReference type="PANTHER" id="PTHR11604">
    <property type="entry name" value="PROFILIN"/>
    <property type="match status" value="1"/>
</dbReference>
<dbReference type="STRING" id="56484.A0A1Y2F7W8"/>
<dbReference type="FunFam" id="3.30.450.30:FF:000001">
    <property type="entry name" value="Profilin"/>
    <property type="match status" value="1"/>
</dbReference>
<dbReference type="InterPro" id="IPR036140">
    <property type="entry name" value="PFN_sf"/>
</dbReference>
<comment type="subcellular location">
    <subcellularLocation>
        <location evidence="1">Cytoplasm</location>
        <location evidence="1">Cytoskeleton</location>
    </subcellularLocation>
</comment>
<dbReference type="Pfam" id="PF00235">
    <property type="entry name" value="Profilin"/>
    <property type="match status" value="1"/>
</dbReference>
<dbReference type="CDD" id="cd00148">
    <property type="entry name" value="PROF"/>
    <property type="match status" value="1"/>
</dbReference>
<dbReference type="RefSeq" id="XP_040724144.1">
    <property type="nucleotide sequence ID" value="XM_040869701.1"/>
</dbReference>
<dbReference type="PRINTS" id="PR00392">
    <property type="entry name" value="PROFILIN"/>
</dbReference>
<organism evidence="8 9">
    <name type="scientific">Protomyces lactucae-debilis</name>
    <dbReference type="NCBI Taxonomy" id="2754530"/>
    <lineage>
        <taxon>Eukaryota</taxon>
        <taxon>Fungi</taxon>
        <taxon>Dikarya</taxon>
        <taxon>Ascomycota</taxon>
        <taxon>Taphrinomycotina</taxon>
        <taxon>Taphrinomycetes</taxon>
        <taxon>Taphrinales</taxon>
        <taxon>Protomycetaceae</taxon>
        <taxon>Protomyces</taxon>
    </lineage>
</organism>
<dbReference type="PROSITE" id="PS00414">
    <property type="entry name" value="PROFILIN"/>
    <property type="match status" value="1"/>
</dbReference>
<keyword evidence="5 6" id="KW-0206">Cytoskeleton</keyword>
<dbReference type="InterPro" id="IPR005455">
    <property type="entry name" value="PFN_euk"/>
</dbReference>
<dbReference type="GeneID" id="63786300"/>
<dbReference type="GO" id="GO:0005938">
    <property type="term" value="C:cell cortex"/>
    <property type="evidence" value="ECO:0007669"/>
    <property type="project" value="TreeGrafter"/>
</dbReference>
<dbReference type="Proteomes" id="UP000193685">
    <property type="component" value="Unassembled WGS sequence"/>
</dbReference>
<dbReference type="AlphaFoldDB" id="A0A1Y2F7W8"/>
<dbReference type="OrthoDB" id="421374at2759"/>
<reference evidence="8 9" key="1">
    <citation type="submission" date="2016-07" db="EMBL/GenBank/DDBJ databases">
        <title>Pervasive Adenine N6-methylation of Active Genes in Fungi.</title>
        <authorList>
            <consortium name="DOE Joint Genome Institute"/>
            <person name="Mondo S.J."/>
            <person name="Dannebaum R.O."/>
            <person name="Kuo R.C."/>
            <person name="Labutti K."/>
            <person name="Haridas S."/>
            <person name="Kuo A."/>
            <person name="Salamov A."/>
            <person name="Ahrendt S.R."/>
            <person name="Lipzen A."/>
            <person name="Sullivan W."/>
            <person name="Andreopoulos W.B."/>
            <person name="Clum A."/>
            <person name="Lindquist E."/>
            <person name="Daum C."/>
            <person name="Ramamoorthy G.K."/>
            <person name="Gryganskyi A."/>
            <person name="Culley D."/>
            <person name="Magnuson J.K."/>
            <person name="James T.Y."/>
            <person name="O'Malley M.A."/>
            <person name="Stajich J.E."/>
            <person name="Spatafora J.W."/>
            <person name="Visel A."/>
            <person name="Grigoriev I.V."/>
        </authorList>
    </citation>
    <scope>NUCLEOTIDE SEQUENCE [LARGE SCALE GENOMIC DNA]</scope>
    <source>
        <strain evidence="8 9">12-1054</strain>
    </source>
</reference>
<evidence type="ECO:0000313" key="9">
    <source>
        <dbReference type="Proteomes" id="UP000193685"/>
    </source>
</evidence>
<evidence type="ECO:0000256" key="3">
    <source>
        <dbReference type="ARBA" id="ARBA00022490"/>
    </source>
</evidence>
<comment type="subunit">
    <text evidence="6">Occurs in many kinds of cells as a complex with monomeric actin in a 1:1 ratio.</text>
</comment>
<dbReference type="InterPro" id="IPR048278">
    <property type="entry name" value="PFN"/>
</dbReference>
<proteinExistence type="inferred from homology"/>
<dbReference type="SMART" id="SM00392">
    <property type="entry name" value="PROF"/>
    <property type="match status" value="1"/>
</dbReference>
<dbReference type="InterPro" id="IPR027310">
    <property type="entry name" value="Profilin_CS"/>
</dbReference>
<dbReference type="PANTHER" id="PTHR11604:SF0">
    <property type="entry name" value="PROFILIN"/>
    <property type="match status" value="1"/>
</dbReference>
<evidence type="ECO:0000256" key="7">
    <source>
        <dbReference type="RuleBase" id="RU003909"/>
    </source>
</evidence>
<evidence type="ECO:0000256" key="2">
    <source>
        <dbReference type="ARBA" id="ARBA00010058"/>
    </source>
</evidence>
<keyword evidence="9" id="KW-1185">Reference proteome</keyword>
<dbReference type="Gene3D" id="3.30.450.30">
    <property type="entry name" value="Dynein light chain 2a, cytoplasmic"/>
    <property type="match status" value="1"/>
</dbReference>
<keyword evidence="3" id="KW-0963">Cytoplasm</keyword>
<dbReference type="GO" id="GO:1903475">
    <property type="term" value="P:mitotic actomyosin contractile ring assembly"/>
    <property type="evidence" value="ECO:0007669"/>
    <property type="project" value="UniProtKB-ARBA"/>
</dbReference>
<comment type="caution">
    <text evidence="8">The sequence shown here is derived from an EMBL/GenBank/DDBJ whole genome shotgun (WGS) entry which is preliminary data.</text>
</comment>
<dbReference type="PRINTS" id="PR01640">
    <property type="entry name" value="PROFILINPLNT"/>
</dbReference>
<dbReference type="GO" id="GO:0003785">
    <property type="term" value="F:actin monomer binding"/>
    <property type="evidence" value="ECO:0007669"/>
    <property type="project" value="TreeGrafter"/>
</dbReference>
<dbReference type="SUPFAM" id="SSF55770">
    <property type="entry name" value="Profilin (actin-binding protein)"/>
    <property type="match status" value="1"/>
</dbReference>
<evidence type="ECO:0000256" key="5">
    <source>
        <dbReference type="ARBA" id="ARBA00023212"/>
    </source>
</evidence>
<dbReference type="OMA" id="QGQKFML"/>
<sequence>MSWQAYVDSSLLGTGKIDRAGIYSRAGDSTWAASSNFNLSDQERKTIAAGFDNTSAIQGSGIHVEGEKYLTLRAEDRSIYGKKGNKGLICVRTKQAIIIGHYPETTQPGEAAKIVEGLGDYLIAASY</sequence>
<comment type="similarity">
    <text evidence="2 7">Belongs to the profilin family.</text>
</comment>
<evidence type="ECO:0000313" key="8">
    <source>
        <dbReference type="EMBL" id="ORY80010.1"/>
    </source>
</evidence>